<dbReference type="Proteomes" id="UP001286456">
    <property type="component" value="Unassembled WGS sequence"/>
</dbReference>
<dbReference type="PANTHER" id="PTHR35043:SF7">
    <property type="entry name" value="TRANSCRIPTION FACTOR DOMAIN-CONTAINING PROTEIN"/>
    <property type="match status" value="1"/>
</dbReference>
<keyword evidence="1" id="KW-0812">Transmembrane</keyword>
<dbReference type="EMBL" id="JAUEPO010000004">
    <property type="protein sequence ID" value="KAK3323253.1"/>
    <property type="molecule type" value="Genomic_DNA"/>
</dbReference>
<proteinExistence type="predicted"/>
<evidence type="ECO:0000313" key="3">
    <source>
        <dbReference type="Proteomes" id="UP001286456"/>
    </source>
</evidence>
<reference evidence="2" key="2">
    <citation type="submission" date="2023-06" db="EMBL/GenBank/DDBJ databases">
        <authorList>
            <consortium name="Lawrence Berkeley National Laboratory"/>
            <person name="Haridas S."/>
            <person name="Hensen N."/>
            <person name="Bonometti L."/>
            <person name="Westerberg I."/>
            <person name="Brannstrom I.O."/>
            <person name="Guillou S."/>
            <person name="Cros-Aarteil S."/>
            <person name="Calhoun S."/>
            <person name="Kuo A."/>
            <person name="Mondo S."/>
            <person name="Pangilinan J."/>
            <person name="Riley R."/>
            <person name="Labutti K."/>
            <person name="Andreopoulos B."/>
            <person name="Lipzen A."/>
            <person name="Chen C."/>
            <person name="Yanf M."/>
            <person name="Daum C."/>
            <person name="Ng V."/>
            <person name="Clum A."/>
            <person name="Steindorff A."/>
            <person name="Ohm R."/>
            <person name="Martin F."/>
            <person name="Silar P."/>
            <person name="Natvig D."/>
            <person name="Lalanne C."/>
            <person name="Gautier V."/>
            <person name="Ament-Velasquez S.L."/>
            <person name="Kruys A."/>
            <person name="Hutchinson M.I."/>
            <person name="Powell A.J."/>
            <person name="Barry K."/>
            <person name="Miller A.N."/>
            <person name="Grigoriev I.V."/>
            <person name="Debuchy R."/>
            <person name="Gladieux P."/>
            <person name="Thoren M.H."/>
            <person name="Johannesson H."/>
        </authorList>
    </citation>
    <scope>NUCLEOTIDE SEQUENCE</scope>
    <source>
        <strain evidence="2">SMH4131-1</strain>
    </source>
</reference>
<name>A0AAE0M998_9PEZI</name>
<reference evidence="2" key="1">
    <citation type="journal article" date="2023" name="Mol. Phylogenet. Evol.">
        <title>Genome-scale phylogeny and comparative genomics of the fungal order Sordariales.</title>
        <authorList>
            <person name="Hensen N."/>
            <person name="Bonometti L."/>
            <person name="Westerberg I."/>
            <person name="Brannstrom I.O."/>
            <person name="Guillou S."/>
            <person name="Cros-Aarteil S."/>
            <person name="Calhoun S."/>
            <person name="Haridas S."/>
            <person name="Kuo A."/>
            <person name="Mondo S."/>
            <person name="Pangilinan J."/>
            <person name="Riley R."/>
            <person name="LaButti K."/>
            <person name="Andreopoulos B."/>
            <person name="Lipzen A."/>
            <person name="Chen C."/>
            <person name="Yan M."/>
            <person name="Daum C."/>
            <person name="Ng V."/>
            <person name="Clum A."/>
            <person name="Steindorff A."/>
            <person name="Ohm R.A."/>
            <person name="Martin F."/>
            <person name="Silar P."/>
            <person name="Natvig D.O."/>
            <person name="Lalanne C."/>
            <person name="Gautier V."/>
            <person name="Ament-Velasquez S.L."/>
            <person name="Kruys A."/>
            <person name="Hutchinson M.I."/>
            <person name="Powell A.J."/>
            <person name="Barry K."/>
            <person name="Miller A.N."/>
            <person name="Grigoriev I.V."/>
            <person name="Debuchy R."/>
            <person name="Gladieux P."/>
            <person name="Hiltunen Thoren M."/>
            <person name="Johannesson H."/>
        </authorList>
    </citation>
    <scope>NUCLEOTIDE SEQUENCE</scope>
    <source>
        <strain evidence="2">SMH4131-1</strain>
    </source>
</reference>
<evidence type="ECO:0000256" key="1">
    <source>
        <dbReference type="SAM" id="Phobius"/>
    </source>
</evidence>
<evidence type="ECO:0000313" key="2">
    <source>
        <dbReference type="EMBL" id="KAK3323253.1"/>
    </source>
</evidence>
<dbReference type="PANTHER" id="PTHR35043">
    <property type="entry name" value="TRANSCRIPTION FACTOR DOMAIN-CONTAINING PROTEIN"/>
    <property type="match status" value="1"/>
</dbReference>
<accession>A0AAE0M998</accession>
<keyword evidence="3" id="KW-1185">Reference proteome</keyword>
<keyword evidence="1" id="KW-0472">Membrane</keyword>
<comment type="caution">
    <text evidence="2">The sequence shown here is derived from an EMBL/GenBank/DDBJ whole genome shotgun (WGS) entry which is preliminary data.</text>
</comment>
<protein>
    <submittedName>
        <fullName evidence="2">Uncharacterized protein</fullName>
    </submittedName>
</protein>
<keyword evidence="1" id="KW-1133">Transmembrane helix</keyword>
<sequence length="155" mass="17951">MYRSEPDGRGTFGILKSCILTLLLCVYTAIHLNIPATNDTKRWLYLRKAKWLVLAMLAPEIVVYIAWCQRQRVKELHTVATELFEELERREPPKKRTHPWTMTHSWYAYMGGFAFDARPTGSADEFIAGSPTLRISSRNAKFMIGELPELSLRYI</sequence>
<organism evidence="2 3">
    <name type="scientific">Cercophora scortea</name>
    <dbReference type="NCBI Taxonomy" id="314031"/>
    <lineage>
        <taxon>Eukaryota</taxon>
        <taxon>Fungi</taxon>
        <taxon>Dikarya</taxon>
        <taxon>Ascomycota</taxon>
        <taxon>Pezizomycotina</taxon>
        <taxon>Sordariomycetes</taxon>
        <taxon>Sordariomycetidae</taxon>
        <taxon>Sordariales</taxon>
        <taxon>Lasiosphaeriaceae</taxon>
        <taxon>Cercophora</taxon>
    </lineage>
</organism>
<feature type="transmembrane region" description="Helical" evidence="1">
    <location>
        <begin position="51"/>
        <end position="67"/>
    </location>
</feature>
<dbReference type="AlphaFoldDB" id="A0AAE0M998"/>
<feature type="transmembrane region" description="Helical" evidence="1">
    <location>
        <begin position="12"/>
        <end position="30"/>
    </location>
</feature>
<gene>
    <name evidence="2" type="ORF">B0T19DRAFT_401590</name>
</gene>